<feature type="transmembrane region" description="Helical" evidence="10">
    <location>
        <begin position="582"/>
        <end position="603"/>
    </location>
</feature>
<feature type="transmembrane region" description="Helical" evidence="10">
    <location>
        <begin position="55"/>
        <end position="76"/>
    </location>
</feature>
<sequence length="772" mass="81319">MTMFLTFTVLGLVLGAVYAIAASGLVLTYNTSGIFNFAHGAQAMIGAFTFYQLQVVWGVPTLLAVALVLGILGPLMGYLLHRFIMGGLRDTAEVTKIVVTVAILLGFVALSHWIWSPQDPRMVRMFFGADSYISVGGVVIRYHEIICLVAAAGIAIGLRLLFTRSRMGVLMRGTVDDPDLLRLNGHDPERIAAIAWAMGSTLAVLAGILITPVGGGTLEANALTLLVIDAFAAALFGRLRSIPRTFVGAVVLGLLSTYLVAYAPSSWTWITNVRDALPMILLFVVLLALPQDRLRGAAVRTRERYEVPPVRRAAVWAVVLVVATVAFRQLIDDSSVGTLILGLSFAIIALSLTLLTGYAGELNLAPVSFGAIATLVAFHTGITGDGLNARMSIVGLVLGVIAAAITGALVALPALRLRGLYLALATLAFGGIVSSMVLRETQPRSWFGQEFALFPQGTIIVWPLQIGPLDLGNQDVFLYTVATVFAVLGVGVIALRNSGYGRRLAAMKDSPAAAVMLGQRLVRLKLSVFMISTAIAGLGGIFMSMALSSVTSDHFVYTLSLSLVMLTVVGGIGYVSGALFGGLLAGAGFSVITATFTDLGASYPDHASTFSIISHLILVAVALVGLGVAHNPSGNMSSIFAGHRFLAGAPEVRYAALGVTVALYGLAYAGVIGTWTFVLLTVVLWMALPALGLWLRAERLLPPQALAARRGVPLELLGVDAPYPSGYSEQLDRTLGIPARQRRSRPSAAVAGSALTVPAQATSEEGESHVRA</sequence>
<feature type="transmembrane region" description="Helical" evidence="10">
    <location>
        <begin position="554"/>
        <end position="575"/>
    </location>
</feature>
<evidence type="ECO:0000313" key="11">
    <source>
        <dbReference type="EMBL" id="MDP9821937.1"/>
    </source>
</evidence>
<evidence type="ECO:0000256" key="4">
    <source>
        <dbReference type="ARBA" id="ARBA00022692"/>
    </source>
</evidence>
<feature type="transmembrane region" description="Helical" evidence="10">
    <location>
        <begin position="419"/>
        <end position="438"/>
    </location>
</feature>
<gene>
    <name evidence="11" type="ORF">J2S59_001746</name>
</gene>
<keyword evidence="5" id="KW-0029">Amino-acid transport</keyword>
<feature type="region of interest" description="Disordered" evidence="9">
    <location>
        <begin position="743"/>
        <end position="772"/>
    </location>
</feature>
<evidence type="ECO:0000313" key="12">
    <source>
        <dbReference type="Proteomes" id="UP001240447"/>
    </source>
</evidence>
<keyword evidence="2" id="KW-0813">Transport</keyword>
<dbReference type="EMBL" id="JAUSQM010000001">
    <property type="protein sequence ID" value="MDP9821937.1"/>
    <property type="molecule type" value="Genomic_DNA"/>
</dbReference>
<keyword evidence="4 10" id="KW-0812">Transmembrane</keyword>
<feature type="transmembrane region" description="Helical" evidence="10">
    <location>
        <begin position="313"/>
        <end position="331"/>
    </location>
</feature>
<dbReference type="InterPro" id="IPR052157">
    <property type="entry name" value="BCAA_transport_permease"/>
</dbReference>
<feature type="transmembrane region" description="Helical" evidence="10">
    <location>
        <begin position="222"/>
        <end position="239"/>
    </location>
</feature>
<dbReference type="PANTHER" id="PTHR11795:SF450">
    <property type="entry name" value="ABC TRANSPORTER PERMEASE PROTEIN"/>
    <property type="match status" value="1"/>
</dbReference>
<keyword evidence="6 10" id="KW-1133">Transmembrane helix</keyword>
<comment type="similarity">
    <text evidence="8">Belongs to the binding-protein-dependent transport system permease family. LivHM subfamily.</text>
</comment>
<dbReference type="InterPro" id="IPR043428">
    <property type="entry name" value="LivM-like"/>
</dbReference>
<accession>A0ABT9NND6</accession>
<evidence type="ECO:0000256" key="10">
    <source>
        <dbReference type="SAM" id="Phobius"/>
    </source>
</evidence>
<feature type="transmembrane region" description="Helical" evidence="10">
    <location>
        <begin position="393"/>
        <end position="412"/>
    </location>
</feature>
<evidence type="ECO:0000256" key="7">
    <source>
        <dbReference type="ARBA" id="ARBA00023136"/>
    </source>
</evidence>
<organism evidence="11 12">
    <name type="scientific">Nocardioides massiliensis</name>
    <dbReference type="NCBI Taxonomy" id="1325935"/>
    <lineage>
        <taxon>Bacteria</taxon>
        <taxon>Bacillati</taxon>
        <taxon>Actinomycetota</taxon>
        <taxon>Actinomycetes</taxon>
        <taxon>Propionibacteriales</taxon>
        <taxon>Nocardioidaceae</taxon>
        <taxon>Nocardioides</taxon>
    </lineage>
</organism>
<keyword evidence="12" id="KW-1185">Reference proteome</keyword>
<evidence type="ECO:0000256" key="9">
    <source>
        <dbReference type="SAM" id="MobiDB-lite"/>
    </source>
</evidence>
<comment type="caution">
    <text evidence="11">The sequence shown here is derived from an EMBL/GenBank/DDBJ whole genome shotgun (WGS) entry which is preliminary data.</text>
</comment>
<evidence type="ECO:0000256" key="5">
    <source>
        <dbReference type="ARBA" id="ARBA00022970"/>
    </source>
</evidence>
<evidence type="ECO:0000256" key="2">
    <source>
        <dbReference type="ARBA" id="ARBA00022448"/>
    </source>
</evidence>
<feature type="transmembrane region" description="Helical" evidence="10">
    <location>
        <begin position="191"/>
        <end position="210"/>
    </location>
</feature>
<dbReference type="Proteomes" id="UP001240447">
    <property type="component" value="Unassembled WGS sequence"/>
</dbReference>
<evidence type="ECO:0000256" key="8">
    <source>
        <dbReference type="ARBA" id="ARBA00037998"/>
    </source>
</evidence>
<dbReference type="InterPro" id="IPR001851">
    <property type="entry name" value="ABC_transp_permease"/>
</dbReference>
<keyword evidence="7 10" id="KW-0472">Membrane</keyword>
<evidence type="ECO:0000256" key="3">
    <source>
        <dbReference type="ARBA" id="ARBA00022475"/>
    </source>
</evidence>
<feature type="transmembrane region" description="Helical" evidence="10">
    <location>
        <begin position="362"/>
        <end position="381"/>
    </location>
</feature>
<feature type="transmembrane region" description="Helical" evidence="10">
    <location>
        <begin position="97"/>
        <end position="115"/>
    </location>
</feature>
<dbReference type="CDD" id="cd06581">
    <property type="entry name" value="TM_PBP1_LivM_like"/>
    <property type="match status" value="1"/>
</dbReference>
<feature type="transmembrane region" description="Helical" evidence="10">
    <location>
        <begin position="337"/>
        <end position="355"/>
    </location>
</feature>
<dbReference type="PANTHER" id="PTHR11795">
    <property type="entry name" value="BRANCHED-CHAIN AMINO ACID TRANSPORT SYSTEM PERMEASE PROTEIN LIVH"/>
    <property type="match status" value="1"/>
</dbReference>
<name>A0ABT9NND6_9ACTN</name>
<comment type="subcellular location">
    <subcellularLocation>
        <location evidence="1">Cell membrane</location>
        <topology evidence="1">Multi-pass membrane protein</topology>
    </subcellularLocation>
</comment>
<dbReference type="RefSeq" id="WP_068118836.1">
    <property type="nucleotide sequence ID" value="NZ_CCXJ01000155.1"/>
</dbReference>
<dbReference type="CDD" id="cd06582">
    <property type="entry name" value="TM_PBP1_LivH_like"/>
    <property type="match status" value="1"/>
</dbReference>
<protein>
    <submittedName>
        <fullName evidence="11">Branched-subunit amino acid ABC-type transport system permease component</fullName>
    </submittedName>
</protein>
<reference evidence="11 12" key="1">
    <citation type="submission" date="2023-07" db="EMBL/GenBank/DDBJ databases">
        <title>Sequencing the genomes of 1000 actinobacteria strains.</title>
        <authorList>
            <person name="Klenk H.-P."/>
        </authorList>
    </citation>
    <scope>NUCLEOTIDE SEQUENCE [LARGE SCALE GENOMIC DNA]</scope>
    <source>
        <strain evidence="11 12">GD13</strain>
    </source>
</reference>
<feature type="transmembrane region" description="Helical" evidence="10">
    <location>
        <begin position="276"/>
        <end position="292"/>
    </location>
</feature>
<feature type="transmembrane region" description="Helical" evidence="10">
    <location>
        <begin position="526"/>
        <end position="548"/>
    </location>
</feature>
<feature type="transmembrane region" description="Helical" evidence="10">
    <location>
        <begin position="609"/>
        <end position="631"/>
    </location>
</feature>
<feature type="transmembrane region" description="Helical" evidence="10">
    <location>
        <begin position="476"/>
        <end position="495"/>
    </location>
</feature>
<feature type="transmembrane region" description="Helical" evidence="10">
    <location>
        <begin position="140"/>
        <end position="162"/>
    </location>
</feature>
<feature type="transmembrane region" description="Helical" evidence="10">
    <location>
        <begin position="246"/>
        <end position="264"/>
    </location>
</feature>
<evidence type="ECO:0000256" key="1">
    <source>
        <dbReference type="ARBA" id="ARBA00004651"/>
    </source>
</evidence>
<keyword evidence="3" id="KW-1003">Cell membrane</keyword>
<proteinExistence type="inferred from homology"/>
<dbReference type="Pfam" id="PF02653">
    <property type="entry name" value="BPD_transp_2"/>
    <property type="match status" value="2"/>
</dbReference>
<evidence type="ECO:0000256" key="6">
    <source>
        <dbReference type="ARBA" id="ARBA00022989"/>
    </source>
</evidence>